<gene>
    <name evidence="2" type="ORF">BG845_06389</name>
</gene>
<accession>A0A1Y2MIA7</accession>
<dbReference type="AlphaFoldDB" id="A0A1Y2MIA7"/>
<evidence type="ECO:0000256" key="1">
    <source>
        <dbReference type="SAM" id="MobiDB-lite"/>
    </source>
</evidence>
<feature type="region of interest" description="Disordered" evidence="1">
    <location>
        <begin position="1"/>
        <end position="29"/>
    </location>
</feature>
<keyword evidence="3" id="KW-1185">Reference proteome</keyword>
<dbReference type="EMBL" id="MIGB01000060">
    <property type="protein sequence ID" value="OSY35006.1"/>
    <property type="molecule type" value="Genomic_DNA"/>
</dbReference>
<dbReference type="Proteomes" id="UP000194360">
    <property type="component" value="Unassembled WGS sequence"/>
</dbReference>
<organism evidence="2 3">
    <name type="scientific">Pseudonocardia autotrophica</name>
    <name type="common">Amycolata autotrophica</name>
    <name type="synonym">Nocardia autotrophica</name>
    <dbReference type="NCBI Taxonomy" id="2074"/>
    <lineage>
        <taxon>Bacteria</taxon>
        <taxon>Bacillati</taxon>
        <taxon>Actinomycetota</taxon>
        <taxon>Actinomycetes</taxon>
        <taxon>Pseudonocardiales</taxon>
        <taxon>Pseudonocardiaceae</taxon>
        <taxon>Pseudonocardia</taxon>
    </lineage>
</organism>
<evidence type="ECO:0000313" key="3">
    <source>
        <dbReference type="Proteomes" id="UP000194360"/>
    </source>
</evidence>
<evidence type="ECO:0000313" key="2">
    <source>
        <dbReference type="EMBL" id="OSY35006.1"/>
    </source>
</evidence>
<reference evidence="2 3" key="1">
    <citation type="submission" date="2016-09" db="EMBL/GenBank/DDBJ databases">
        <title>Pseudonocardia autotrophica DSM535, a candidate organism with high potential of specific P450 cytochromes.</title>
        <authorList>
            <person name="Grumaz C."/>
            <person name="Vainshtein Y."/>
            <person name="Kirstahler P."/>
            <person name="Sohn K."/>
        </authorList>
    </citation>
    <scope>NUCLEOTIDE SEQUENCE [LARGE SCALE GENOMIC DNA]</scope>
    <source>
        <strain evidence="2 3">DSM 535</strain>
    </source>
</reference>
<protein>
    <submittedName>
        <fullName evidence="2">Uncharacterized protein</fullName>
    </submittedName>
</protein>
<comment type="caution">
    <text evidence="2">The sequence shown here is derived from an EMBL/GenBank/DDBJ whole genome shotgun (WGS) entry which is preliminary data.</text>
</comment>
<dbReference type="STRING" id="2074.BG845_06389"/>
<proteinExistence type="predicted"/>
<name>A0A1Y2MIA7_PSEAH</name>
<sequence>MRNGRLPAPRVPAPPDGVIGPSPGPDPEIAARRAAVRGALRASGRDAVSTPRAGAVDRDGAAAGRVVAAGRT</sequence>